<keyword evidence="8 15" id="KW-0479">Metal-binding</keyword>
<dbReference type="Gene3D" id="3.30.1490.100">
    <property type="entry name" value="DNA polymerase, Y-family, little finger domain"/>
    <property type="match status" value="1"/>
</dbReference>
<dbReference type="Gene3D" id="1.10.150.20">
    <property type="entry name" value="5' to 3' exonuclease, C-terminal subdomain"/>
    <property type="match status" value="1"/>
</dbReference>
<sequence length="443" mass="49582">MAQSPLVFHIDVNSAFLSWESVYRLTEDPEALDLRTIPSAVGGDAASRHGIVLAKSTPAKKYGVTTGEPLVQALRKCPGLCVVPSRFDVYIHYSTLLMNLLSDYTPDIEKFSIDEAFLDMSSTIHLFGDPWTTANHIRERICRELGFTVNIGIAPNKLLAKMASDFRKPDMCHTLFLDEIPEKMWPLPIRELFFVGRSAQNKLEGIGIHTIGQLAACNVELLKPILGEKYAIQIHDYACGIDHSPVAEREPINKGYGNSTTLSRDVDDLDTAFNVLLSLCETVGARLRADHVICDCVCVEIKDWDFHVQSHQTTLNSPTDSTTVLYENACRLLKEFWDRTPLRLIGVRATKISDDEFSQISLFESEQSRKMKEMEKAVDQIRSKFGTDIIKRASFLKKDSIVDHAASKQKHLSHSALKEDEKGTEGGGSGKVRDYKRGGNETY</sequence>
<dbReference type="Pfam" id="PF11799">
    <property type="entry name" value="IMS_C"/>
    <property type="match status" value="1"/>
</dbReference>
<keyword evidence="9 15" id="KW-0227">DNA damage</keyword>
<dbReference type="RefSeq" id="WP_055660972.1">
    <property type="nucleotide sequence ID" value="NZ_CABIXC010000040.1"/>
</dbReference>
<keyword evidence="3 15" id="KW-0515">Mutator protein</keyword>
<dbReference type="GO" id="GO:0009432">
    <property type="term" value="P:SOS response"/>
    <property type="evidence" value="ECO:0007669"/>
    <property type="project" value="TreeGrafter"/>
</dbReference>
<evidence type="ECO:0000313" key="19">
    <source>
        <dbReference type="Proteomes" id="UP000095651"/>
    </source>
</evidence>
<evidence type="ECO:0000256" key="1">
    <source>
        <dbReference type="ARBA" id="ARBA00004496"/>
    </source>
</evidence>
<dbReference type="SUPFAM" id="SSF100879">
    <property type="entry name" value="Lesion bypass DNA polymerase (Y-family), little finger domain"/>
    <property type="match status" value="1"/>
</dbReference>
<comment type="similarity">
    <text evidence="2 15">Belongs to the DNA polymerase type-Y family.</text>
</comment>
<dbReference type="SUPFAM" id="SSF56672">
    <property type="entry name" value="DNA/RNA polymerases"/>
    <property type="match status" value="1"/>
</dbReference>
<evidence type="ECO:0000256" key="3">
    <source>
        <dbReference type="ARBA" id="ARBA00022457"/>
    </source>
</evidence>
<comment type="catalytic activity">
    <reaction evidence="14 15">
        <text>DNA(n) + a 2'-deoxyribonucleoside 5'-triphosphate = DNA(n+1) + diphosphate</text>
        <dbReference type="Rhea" id="RHEA:22508"/>
        <dbReference type="Rhea" id="RHEA-COMP:17339"/>
        <dbReference type="Rhea" id="RHEA-COMP:17340"/>
        <dbReference type="ChEBI" id="CHEBI:33019"/>
        <dbReference type="ChEBI" id="CHEBI:61560"/>
        <dbReference type="ChEBI" id="CHEBI:173112"/>
        <dbReference type="EC" id="2.7.7.7"/>
    </reaction>
</comment>
<feature type="active site" evidence="15">
    <location>
        <position position="115"/>
    </location>
</feature>
<proteinExistence type="inferred from homology"/>
<dbReference type="InterPro" id="IPR053848">
    <property type="entry name" value="IMS_HHH_1"/>
</dbReference>
<dbReference type="GO" id="GO:0006261">
    <property type="term" value="P:DNA-templated DNA replication"/>
    <property type="evidence" value="ECO:0007669"/>
    <property type="project" value="UniProtKB-UniRule"/>
</dbReference>
<evidence type="ECO:0000256" key="14">
    <source>
        <dbReference type="ARBA" id="ARBA00049244"/>
    </source>
</evidence>
<dbReference type="PANTHER" id="PTHR11076">
    <property type="entry name" value="DNA REPAIR POLYMERASE UMUC / TRANSFERASE FAMILY MEMBER"/>
    <property type="match status" value="1"/>
</dbReference>
<dbReference type="GO" id="GO:0000287">
    <property type="term" value="F:magnesium ion binding"/>
    <property type="evidence" value="ECO:0007669"/>
    <property type="project" value="UniProtKB-UniRule"/>
</dbReference>
<dbReference type="InterPro" id="IPR050116">
    <property type="entry name" value="DNA_polymerase-Y"/>
</dbReference>
<evidence type="ECO:0000259" key="17">
    <source>
        <dbReference type="PROSITE" id="PS50173"/>
    </source>
</evidence>
<evidence type="ECO:0000256" key="11">
    <source>
        <dbReference type="ARBA" id="ARBA00022932"/>
    </source>
</evidence>
<dbReference type="Proteomes" id="UP000095651">
    <property type="component" value="Unassembled WGS sequence"/>
</dbReference>
<protein>
    <recommendedName>
        <fullName evidence="15">DNA polymerase IV</fullName>
        <shortName evidence="15">Pol IV</shortName>
        <ecNumber evidence="15">2.7.7.7</ecNumber>
    </recommendedName>
</protein>
<feature type="domain" description="UmuC" evidence="17">
    <location>
        <begin position="7"/>
        <end position="196"/>
    </location>
</feature>
<evidence type="ECO:0000256" key="6">
    <source>
        <dbReference type="ARBA" id="ARBA00022695"/>
    </source>
</evidence>
<evidence type="ECO:0000256" key="15">
    <source>
        <dbReference type="HAMAP-Rule" id="MF_01113"/>
    </source>
</evidence>
<keyword evidence="12 15" id="KW-0238">DNA-binding</keyword>
<evidence type="ECO:0000256" key="16">
    <source>
        <dbReference type="SAM" id="MobiDB-lite"/>
    </source>
</evidence>
<dbReference type="GO" id="GO:0003684">
    <property type="term" value="F:damaged DNA binding"/>
    <property type="evidence" value="ECO:0007669"/>
    <property type="project" value="InterPro"/>
</dbReference>
<dbReference type="InterPro" id="IPR017961">
    <property type="entry name" value="DNA_pol_Y-fam_little_finger"/>
</dbReference>
<dbReference type="InterPro" id="IPR043502">
    <property type="entry name" value="DNA/RNA_pol_sf"/>
</dbReference>
<comment type="subunit">
    <text evidence="15">Monomer.</text>
</comment>
<evidence type="ECO:0000256" key="8">
    <source>
        <dbReference type="ARBA" id="ARBA00022723"/>
    </source>
</evidence>
<comment type="cofactor">
    <cofactor evidence="15">
        <name>Mg(2+)</name>
        <dbReference type="ChEBI" id="CHEBI:18420"/>
    </cofactor>
    <text evidence="15">Binds 2 magnesium ions per subunit.</text>
</comment>
<keyword evidence="11 15" id="KW-0239">DNA-directed DNA polymerase</keyword>
<keyword evidence="4 15" id="KW-0963">Cytoplasm</keyword>
<feature type="site" description="Substrate discrimination" evidence="15">
    <location>
        <position position="16"/>
    </location>
</feature>
<keyword evidence="5 15" id="KW-0808">Transferase</keyword>
<comment type="function">
    <text evidence="15">Poorly processive, error-prone DNA polymerase involved in untargeted mutagenesis. Copies undamaged DNA at stalled replication forks, which arise in vivo from mismatched or misaligned primer ends. These misaligned primers can be extended by PolIV. Exhibits no 3'-5' exonuclease (proofreading) activity. May be involved in translesional synthesis, in conjunction with the beta clamp from PolIII.</text>
</comment>
<dbReference type="Pfam" id="PF21999">
    <property type="entry name" value="IMS_HHH_1"/>
    <property type="match status" value="1"/>
</dbReference>
<dbReference type="HAMAP" id="MF_01113">
    <property type="entry name" value="DNApol_IV"/>
    <property type="match status" value="1"/>
</dbReference>
<evidence type="ECO:0000256" key="4">
    <source>
        <dbReference type="ARBA" id="ARBA00022490"/>
    </source>
</evidence>
<evidence type="ECO:0000313" key="18">
    <source>
        <dbReference type="EMBL" id="CUP49512.1"/>
    </source>
</evidence>
<keyword evidence="7 15" id="KW-0235">DNA replication</keyword>
<dbReference type="InterPro" id="IPR001126">
    <property type="entry name" value="UmuC"/>
</dbReference>
<evidence type="ECO:0000256" key="7">
    <source>
        <dbReference type="ARBA" id="ARBA00022705"/>
    </source>
</evidence>
<keyword evidence="6 15" id="KW-0548">Nucleotidyltransferase</keyword>
<dbReference type="GO" id="GO:0003887">
    <property type="term" value="F:DNA-directed DNA polymerase activity"/>
    <property type="evidence" value="ECO:0007669"/>
    <property type="project" value="UniProtKB-UniRule"/>
</dbReference>
<keyword evidence="13 15" id="KW-0234">DNA repair</keyword>
<evidence type="ECO:0000256" key="9">
    <source>
        <dbReference type="ARBA" id="ARBA00022763"/>
    </source>
</evidence>
<feature type="binding site" evidence="15">
    <location>
        <position position="114"/>
    </location>
    <ligand>
        <name>Mg(2+)</name>
        <dbReference type="ChEBI" id="CHEBI:18420"/>
    </ligand>
</feature>
<dbReference type="GO" id="GO:0005829">
    <property type="term" value="C:cytosol"/>
    <property type="evidence" value="ECO:0007669"/>
    <property type="project" value="TreeGrafter"/>
</dbReference>
<dbReference type="Gene3D" id="3.30.70.270">
    <property type="match status" value="1"/>
</dbReference>
<gene>
    <name evidence="18" type="primary">dinB_3</name>
    <name evidence="15" type="synonym">dinB</name>
    <name evidence="18" type="ORF">ERS852407_06100</name>
</gene>
<feature type="compositionally biased region" description="Basic and acidic residues" evidence="16">
    <location>
        <begin position="431"/>
        <end position="443"/>
    </location>
</feature>
<dbReference type="PANTHER" id="PTHR11076:SF35">
    <property type="entry name" value="DNA REPAIR PROTEIN HOMOLOG YOBH"/>
    <property type="match status" value="1"/>
</dbReference>
<dbReference type="CDD" id="cd03586">
    <property type="entry name" value="PolY_Pol_IV_kappa"/>
    <property type="match status" value="1"/>
</dbReference>
<dbReference type="Gene3D" id="3.40.1170.60">
    <property type="match status" value="1"/>
</dbReference>
<organism evidence="18 19">
    <name type="scientific">Hungatella hathewayi</name>
    <dbReference type="NCBI Taxonomy" id="154046"/>
    <lineage>
        <taxon>Bacteria</taxon>
        <taxon>Bacillati</taxon>
        <taxon>Bacillota</taxon>
        <taxon>Clostridia</taxon>
        <taxon>Lachnospirales</taxon>
        <taxon>Lachnospiraceae</taxon>
        <taxon>Hungatella</taxon>
    </lineage>
</organism>
<feature type="region of interest" description="Disordered" evidence="16">
    <location>
        <begin position="407"/>
        <end position="443"/>
    </location>
</feature>
<dbReference type="EC" id="2.7.7.7" evidence="15"/>
<dbReference type="InterPro" id="IPR022880">
    <property type="entry name" value="DNApol_IV"/>
</dbReference>
<feature type="binding site" evidence="15">
    <location>
        <position position="11"/>
    </location>
    <ligand>
        <name>Mg(2+)</name>
        <dbReference type="ChEBI" id="CHEBI:18420"/>
    </ligand>
</feature>
<dbReference type="AlphaFoldDB" id="A0A174NL82"/>
<evidence type="ECO:0000256" key="13">
    <source>
        <dbReference type="ARBA" id="ARBA00023204"/>
    </source>
</evidence>
<evidence type="ECO:0000256" key="2">
    <source>
        <dbReference type="ARBA" id="ARBA00010945"/>
    </source>
</evidence>
<evidence type="ECO:0000256" key="12">
    <source>
        <dbReference type="ARBA" id="ARBA00023125"/>
    </source>
</evidence>
<evidence type="ECO:0000256" key="5">
    <source>
        <dbReference type="ARBA" id="ARBA00022679"/>
    </source>
</evidence>
<dbReference type="PROSITE" id="PS50173">
    <property type="entry name" value="UMUC"/>
    <property type="match status" value="1"/>
</dbReference>
<accession>A0A174NL82</accession>
<dbReference type="GO" id="GO:0006281">
    <property type="term" value="P:DNA repair"/>
    <property type="evidence" value="ECO:0007669"/>
    <property type="project" value="UniProtKB-UniRule"/>
</dbReference>
<name>A0A174NL82_9FIRM</name>
<dbReference type="Pfam" id="PF00817">
    <property type="entry name" value="IMS"/>
    <property type="match status" value="1"/>
</dbReference>
<dbReference type="InterPro" id="IPR036775">
    <property type="entry name" value="DNA_pol_Y-fam_lit_finger_sf"/>
</dbReference>
<keyword evidence="10 15" id="KW-0460">Magnesium</keyword>
<comment type="subcellular location">
    <subcellularLocation>
        <location evidence="1 15">Cytoplasm</location>
    </subcellularLocation>
</comment>
<evidence type="ECO:0000256" key="10">
    <source>
        <dbReference type="ARBA" id="ARBA00022842"/>
    </source>
</evidence>
<dbReference type="InterPro" id="IPR043128">
    <property type="entry name" value="Rev_trsase/Diguanyl_cyclase"/>
</dbReference>
<dbReference type="GO" id="GO:0042276">
    <property type="term" value="P:error-prone translesion synthesis"/>
    <property type="evidence" value="ECO:0007669"/>
    <property type="project" value="TreeGrafter"/>
</dbReference>
<dbReference type="EMBL" id="CYZE01000040">
    <property type="protein sequence ID" value="CUP49512.1"/>
    <property type="molecule type" value="Genomic_DNA"/>
</dbReference>
<reference evidence="18 19" key="1">
    <citation type="submission" date="2015-09" db="EMBL/GenBank/DDBJ databases">
        <authorList>
            <consortium name="Pathogen Informatics"/>
        </authorList>
    </citation>
    <scope>NUCLEOTIDE SEQUENCE [LARGE SCALE GENOMIC DNA]</scope>
    <source>
        <strain evidence="18 19">2789STDY5608850</strain>
    </source>
</reference>